<gene>
    <name evidence="1" type="ORF">CU097_010435</name>
</gene>
<sequence>MIKAIADRFYLGTIKTFSKLKVSFIHASDMLHKTIYVWSLIYTEEGSAYEMWLEGAQDVVLELEREHKSKLRECGFSAVQPENLSTIVNPSIMKLIEEEEKTGMRRLGSLYT</sequence>
<dbReference type="AlphaFoldDB" id="A0A367JFS2"/>
<keyword evidence="2" id="KW-1185">Reference proteome</keyword>
<dbReference type="OrthoDB" id="2277358at2759"/>
<organism evidence="1 2">
    <name type="scientific">Rhizopus azygosporus</name>
    <name type="common">Rhizopus microsporus var. azygosporus</name>
    <dbReference type="NCBI Taxonomy" id="86630"/>
    <lineage>
        <taxon>Eukaryota</taxon>
        <taxon>Fungi</taxon>
        <taxon>Fungi incertae sedis</taxon>
        <taxon>Mucoromycota</taxon>
        <taxon>Mucoromycotina</taxon>
        <taxon>Mucoromycetes</taxon>
        <taxon>Mucorales</taxon>
        <taxon>Mucorineae</taxon>
        <taxon>Rhizopodaceae</taxon>
        <taxon>Rhizopus</taxon>
    </lineage>
</organism>
<evidence type="ECO:0000313" key="1">
    <source>
        <dbReference type="EMBL" id="RCH88822.1"/>
    </source>
</evidence>
<name>A0A367JFS2_RHIAZ</name>
<protein>
    <submittedName>
        <fullName evidence="1">Uncharacterized protein</fullName>
    </submittedName>
</protein>
<proteinExistence type="predicted"/>
<dbReference type="Proteomes" id="UP000252139">
    <property type="component" value="Unassembled WGS sequence"/>
</dbReference>
<evidence type="ECO:0000313" key="2">
    <source>
        <dbReference type="Proteomes" id="UP000252139"/>
    </source>
</evidence>
<reference evidence="1 2" key="1">
    <citation type="journal article" date="2018" name="G3 (Bethesda)">
        <title>Phylogenetic and Phylogenomic Definition of Rhizopus Species.</title>
        <authorList>
            <person name="Gryganskyi A.P."/>
            <person name="Golan J."/>
            <person name="Dolatabadi S."/>
            <person name="Mondo S."/>
            <person name="Robb S."/>
            <person name="Idnurm A."/>
            <person name="Muszewska A."/>
            <person name="Steczkiewicz K."/>
            <person name="Masonjones S."/>
            <person name="Liao H.L."/>
            <person name="Gajdeczka M.T."/>
            <person name="Anike F."/>
            <person name="Vuek A."/>
            <person name="Anishchenko I.M."/>
            <person name="Voigt K."/>
            <person name="de Hoog G.S."/>
            <person name="Smith M.E."/>
            <person name="Heitman J."/>
            <person name="Vilgalys R."/>
            <person name="Stajich J.E."/>
        </authorList>
    </citation>
    <scope>NUCLEOTIDE SEQUENCE [LARGE SCALE GENOMIC DNA]</scope>
    <source>
        <strain evidence="1 2">CBS 357.93</strain>
    </source>
</reference>
<accession>A0A367JFS2</accession>
<comment type="caution">
    <text evidence="1">The sequence shown here is derived from an EMBL/GenBank/DDBJ whole genome shotgun (WGS) entry which is preliminary data.</text>
</comment>
<dbReference type="EMBL" id="PJQL01001400">
    <property type="protein sequence ID" value="RCH88822.1"/>
    <property type="molecule type" value="Genomic_DNA"/>
</dbReference>